<dbReference type="InterPro" id="IPR050767">
    <property type="entry name" value="Sel1_AlgK"/>
</dbReference>
<evidence type="ECO:0000313" key="2">
    <source>
        <dbReference type="EMBL" id="PKY49571.1"/>
    </source>
</evidence>
<dbReference type="AlphaFoldDB" id="A0A2I1GSG3"/>
<dbReference type="Proteomes" id="UP000234323">
    <property type="component" value="Unassembled WGS sequence"/>
</dbReference>
<gene>
    <name evidence="2" type="ORF">RhiirA4_545377</name>
</gene>
<proteinExistence type="inferred from homology"/>
<dbReference type="SMART" id="SM00671">
    <property type="entry name" value="SEL1"/>
    <property type="match status" value="1"/>
</dbReference>
<accession>A0A2I1GSG3</accession>
<dbReference type="Pfam" id="PF08238">
    <property type="entry name" value="Sel1"/>
    <property type="match status" value="2"/>
</dbReference>
<dbReference type="EMBL" id="LLXI01000758">
    <property type="protein sequence ID" value="PKY49571.1"/>
    <property type="molecule type" value="Genomic_DNA"/>
</dbReference>
<organism evidence="2 3">
    <name type="scientific">Rhizophagus irregularis</name>
    <dbReference type="NCBI Taxonomy" id="588596"/>
    <lineage>
        <taxon>Eukaryota</taxon>
        <taxon>Fungi</taxon>
        <taxon>Fungi incertae sedis</taxon>
        <taxon>Mucoromycota</taxon>
        <taxon>Glomeromycotina</taxon>
        <taxon>Glomeromycetes</taxon>
        <taxon>Glomerales</taxon>
        <taxon>Glomeraceae</taxon>
        <taxon>Rhizophagus</taxon>
    </lineage>
</organism>
<dbReference type="Gene3D" id="1.25.40.10">
    <property type="entry name" value="Tetratricopeptide repeat domain"/>
    <property type="match status" value="1"/>
</dbReference>
<sequence length="74" mass="8338">MVKKSAEQGDVNTQLTIANLLREGKGVTKNETEAPKVQYNIGIMYLEGRILDKDIKTAIKLFESAAKQIIFKRK</sequence>
<evidence type="ECO:0000256" key="1">
    <source>
        <dbReference type="ARBA" id="ARBA00038101"/>
    </source>
</evidence>
<comment type="caution">
    <text evidence="2">The sequence shown here is derived from an EMBL/GenBank/DDBJ whole genome shotgun (WGS) entry which is preliminary data.</text>
</comment>
<dbReference type="SUPFAM" id="SSF81901">
    <property type="entry name" value="HCP-like"/>
    <property type="match status" value="1"/>
</dbReference>
<dbReference type="PANTHER" id="PTHR11102">
    <property type="entry name" value="SEL-1-LIKE PROTEIN"/>
    <property type="match status" value="1"/>
</dbReference>
<dbReference type="PANTHER" id="PTHR11102:SF160">
    <property type="entry name" value="ERAD-ASSOCIATED E3 UBIQUITIN-PROTEIN LIGASE COMPONENT HRD3"/>
    <property type="match status" value="1"/>
</dbReference>
<comment type="similarity">
    <text evidence="1">Belongs to the sel-1 family.</text>
</comment>
<evidence type="ECO:0000313" key="3">
    <source>
        <dbReference type="Proteomes" id="UP000234323"/>
    </source>
</evidence>
<name>A0A2I1GSG3_9GLOM</name>
<protein>
    <submittedName>
        <fullName evidence="2">Uncharacterized protein</fullName>
    </submittedName>
</protein>
<dbReference type="InterPro" id="IPR006597">
    <property type="entry name" value="Sel1-like"/>
</dbReference>
<reference evidence="2 3" key="1">
    <citation type="submission" date="2015-10" db="EMBL/GenBank/DDBJ databases">
        <title>Genome analyses suggest a sexual origin of heterokaryosis in a supposedly ancient asexual fungus.</title>
        <authorList>
            <person name="Ropars J."/>
            <person name="Sedzielewska K."/>
            <person name="Noel J."/>
            <person name="Charron P."/>
            <person name="Farinelli L."/>
            <person name="Marton T."/>
            <person name="Kruger M."/>
            <person name="Pelin A."/>
            <person name="Brachmann A."/>
            <person name="Corradi N."/>
        </authorList>
    </citation>
    <scope>NUCLEOTIDE SEQUENCE [LARGE SCALE GENOMIC DNA]</scope>
    <source>
        <strain evidence="2 3">A4</strain>
    </source>
</reference>
<keyword evidence="3" id="KW-1185">Reference proteome</keyword>
<dbReference type="InterPro" id="IPR011990">
    <property type="entry name" value="TPR-like_helical_dom_sf"/>
</dbReference>